<evidence type="ECO:0000313" key="4">
    <source>
        <dbReference type="Proteomes" id="UP000440578"/>
    </source>
</evidence>
<keyword evidence="4" id="KW-1185">Reference proteome</keyword>
<feature type="domain" description="SEA" evidence="2">
    <location>
        <begin position="19"/>
        <end position="136"/>
    </location>
</feature>
<dbReference type="AlphaFoldDB" id="A0A6A4W011"/>
<dbReference type="EMBL" id="VIIS01001428">
    <property type="protein sequence ID" value="KAF0298519.1"/>
    <property type="molecule type" value="Genomic_DNA"/>
</dbReference>
<keyword evidence="1" id="KW-1133">Transmembrane helix</keyword>
<keyword evidence="1" id="KW-0472">Membrane</keyword>
<comment type="caution">
    <text evidence="3">The sequence shown here is derived from an EMBL/GenBank/DDBJ whole genome shotgun (WGS) entry which is preliminary data.</text>
</comment>
<dbReference type="Pfam" id="PF01390">
    <property type="entry name" value="SEA"/>
    <property type="match status" value="1"/>
</dbReference>
<dbReference type="InterPro" id="IPR036364">
    <property type="entry name" value="SEA_dom_sf"/>
</dbReference>
<dbReference type="Proteomes" id="UP000440578">
    <property type="component" value="Unassembled WGS sequence"/>
</dbReference>
<dbReference type="PROSITE" id="PS50024">
    <property type="entry name" value="SEA"/>
    <property type="match status" value="1"/>
</dbReference>
<dbReference type="Gene3D" id="3.30.70.960">
    <property type="entry name" value="SEA domain"/>
    <property type="match status" value="1"/>
</dbReference>
<accession>A0A6A4W011</accession>
<protein>
    <recommendedName>
        <fullName evidence="2">SEA domain-containing protein</fullName>
    </recommendedName>
</protein>
<gene>
    <name evidence="3" type="ORF">FJT64_004119</name>
</gene>
<evidence type="ECO:0000259" key="2">
    <source>
        <dbReference type="PROSITE" id="PS50024"/>
    </source>
</evidence>
<proteinExistence type="predicted"/>
<sequence>MTTVSTTTQPTTTEAPPPVSAKLSCMVRITSISYQDWMALPFTNQYSDLANAVEQVSQPVLVDKFGDDFRSVAVTGFRSGSVLVDMEVVVMTDKTRAEDVDAKTLSEETTVALQNLMEEGDFIFDPSAVETSEEIEVIEPTTSPAPTEDPYRHTIMRFEMRAPFANWTDDLNDTDSEAFANMEQEVQAGVELMLSKKYPKGEWNVSSYILWMSNATEDVEDDTTEPQGVKINFVVTVEPQMTNTSKIVQELARSFVFFNKLGTLQIAPDSVYFKGESRQLGDLTTYAPGMGVVIMDADYLRALRKTQYNGSFVGDFTTQPPTLQPVIKRHKGFVLGIAVPAFIGMIAAIGLLLICTTIAGAKKSDD</sequence>
<name>A0A6A4W011_AMPAM</name>
<dbReference type="OrthoDB" id="10595174at2759"/>
<keyword evidence="1" id="KW-0812">Transmembrane</keyword>
<dbReference type="InterPro" id="IPR000082">
    <property type="entry name" value="SEA_dom"/>
</dbReference>
<organism evidence="3 4">
    <name type="scientific">Amphibalanus amphitrite</name>
    <name type="common">Striped barnacle</name>
    <name type="synonym">Balanus amphitrite</name>
    <dbReference type="NCBI Taxonomy" id="1232801"/>
    <lineage>
        <taxon>Eukaryota</taxon>
        <taxon>Metazoa</taxon>
        <taxon>Ecdysozoa</taxon>
        <taxon>Arthropoda</taxon>
        <taxon>Crustacea</taxon>
        <taxon>Multicrustacea</taxon>
        <taxon>Cirripedia</taxon>
        <taxon>Thoracica</taxon>
        <taxon>Thoracicalcarea</taxon>
        <taxon>Balanomorpha</taxon>
        <taxon>Balanoidea</taxon>
        <taxon>Balanidae</taxon>
        <taxon>Amphibalaninae</taxon>
        <taxon>Amphibalanus</taxon>
    </lineage>
</organism>
<feature type="transmembrane region" description="Helical" evidence="1">
    <location>
        <begin position="333"/>
        <end position="361"/>
    </location>
</feature>
<evidence type="ECO:0000313" key="3">
    <source>
        <dbReference type="EMBL" id="KAF0298519.1"/>
    </source>
</evidence>
<reference evidence="3 4" key="1">
    <citation type="submission" date="2019-07" db="EMBL/GenBank/DDBJ databases">
        <title>Draft genome assembly of a fouling barnacle, Amphibalanus amphitrite (Darwin, 1854): The first reference genome for Thecostraca.</title>
        <authorList>
            <person name="Kim W."/>
        </authorList>
    </citation>
    <scope>NUCLEOTIDE SEQUENCE [LARGE SCALE GENOMIC DNA]</scope>
    <source>
        <strain evidence="3">SNU_AA5</strain>
        <tissue evidence="3">Soma without cirri and trophi</tissue>
    </source>
</reference>
<evidence type="ECO:0000256" key="1">
    <source>
        <dbReference type="SAM" id="Phobius"/>
    </source>
</evidence>